<evidence type="ECO:0000313" key="1">
    <source>
        <dbReference type="EMBL" id="CAB3383683.1"/>
    </source>
</evidence>
<dbReference type="AlphaFoldDB" id="A0A8S1DJ00"/>
<dbReference type="Proteomes" id="UP000494165">
    <property type="component" value="Unassembled WGS sequence"/>
</dbReference>
<name>A0A8S1DJ00_9INSE</name>
<accession>A0A8S1DJ00</accession>
<keyword evidence="2" id="KW-1185">Reference proteome</keyword>
<protein>
    <submittedName>
        <fullName evidence="1">Uncharacterized protein</fullName>
    </submittedName>
</protein>
<organism evidence="1 2">
    <name type="scientific">Cloeon dipterum</name>
    <dbReference type="NCBI Taxonomy" id="197152"/>
    <lineage>
        <taxon>Eukaryota</taxon>
        <taxon>Metazoa</taxon>
        <taxon>Ecdysozoa</taxon>
        <taxon>Arthropoda</taxon>
        <taxon>Hexapoda</taxon>
        <taxon>Insecta</taxon>
        <taxon>Pterygota</taxon>
        <taxon>Palaeoptera</taxon>
        <taxon>Ephemeroptera</taxon>
        <taxon>Pisciforma</taxon>
        <taxon>Baetidae</taxon>
        <taxon>Cloeon</taxon>
    </lineage>
</organism>
<proteinExistence type="predicted"/>
<comment type="caution">
    <text evidence="1">The sequence shown here is derived from an EMBL/GenBank/DDBJ whole genome shotgun (WGS) entry which is preliminary data.</text>
</comment>
<dbReference type="EMBL" id="CADEPI010000318">
    <property type="protein sequence ID" value="CAB3383683.1"/>
    <property type="molecule type" value="Genomic_DNA"/>
</dbReference>
<gene>
    <name evidence="1" type="ORF">CLODIP_2_CD13928</name>
</gene>
<reference evidence="1 2" key="1">
    <citation type="submission" date="2020-04" db="EMBL/GenBank/DDBJ databases">
        <authorList>
            <person name="Alioto T."/>
            <person name="Alioto T."/>
            <person name="Gomez Garrido J."/>
        </authorList>
    </citation>
    <scope>NUCLEOTIDE SEQUENCE [LARGE SCALE GENOMIC DNA]</scope>
</reference>
<sequence length="77" mass="8777">MAQTVLSEKECAKKYLKRGMHALFGQNEWPKIGYQIGKLIALHSRGWLEASLALHFLSWSWQYGRNEGVTIAKTEAV</sequence>
<evidence type="ECO:0000313" key="2">
    <source>
        <dbReference type="Proteomes" id="UP000494165"/>
    </source>
</evidence>